<protein>
    <submittedName>
        <fullName evidence="1">Uncharacterized protein</fullName>
    </submittedName>
</protein>
<evidence type="ECO:0000313" key="1">
    <source>
        <dbReference type="EMBL" id="OEL35321.1"/>
    </source>
</evidence>
<dbReference type="AlphaFoldDB" id="A0A1E5WD81"/>
<sequence length="66" mass="7298">MVVKLWRSGPGSVSVKVTAYEFVVNVIMTMVAGERMPEDKVGTCMLNHLSHMSLSVHTCRCSGSRR</sequence>
<proteinExistence type="predicted"/>
<dbReference type="OrthoDB" id="692717at2759"/>
<reference evidence="1 2" key="1">
    <citation type="submission" date="2016-09" db="EMBL/GenBank/DDBJ databases">
        <title>The draft genome of Dichanthelium oligosanthes: A C3 panicoid grass species.</title>
        <authorList>
            <person name="Studer A.J."/>
            <person name="Schnable J.C."/>
            <person name="Brutnell T.P."/>
        </authorList>
    </citation>
    <scope>NUCLEOTIDE SEQUENCE [LARGE SCALE GENOMIC DNA]</scope>
    <source>
        <strain evidence="2">cv. Kellogg 1175</strain>
        <tissue evidence="1">Leaf</tissue>
    </source>
</reference>
<comment type="caution">
    <text evidence="1">The sequence shown here is derived from an EMBL/GenBank/DDBJ whole genome shotgun (WGS) entry which is preliminary data.</text>
</comment>
<dbReference type="EMBL" id="LWDX02012545">
    <property type="protein sequence ID" value="OEL35321.1"/>
    <property type="molecule type" value="Genomic_DNA"/>
</dbReference>
<evidence type="ECO:0000313" key="2">
    <source>
        <dbReference type="Proteomes" id="UP000095767"/>
    </source>
</evidence>
<organism evidence="1 2">
    <name type="scientific">Dichanthelium oligosanthes</name>
    <dbReference type="NCBI Taxonomy" id="888268"/>
    <lineage>
        <taxon>Eukaryota</taxon>
        <taxon>Viridiplantae</taxon>
        <taxon>Streptophyta</taxon>
        <taxon>Embryophyta</taxon>
        <taxon>Tracheophyta</taxon>
        <taxon>Spermatophyta</taxon>
        <taxon>Magnoliopsida</taxon>
        <taxon>Liliopsida</taxon>
        <taxon>Poales</taxon>
        <taxon>Poaceae</taxon>
        <taxon>PACMAD clade</taxon>
        <taxon>Panicoideae</taxon>
        <taxon>Panicodae</taxon>
        <taxon>Paniceae</taxon>
        <taxon>Dichantheliinae</taxon>
        <taxon>Dichanthelium</taxon>
    </lineage>
</organism>
<dbReference type="Proteomes" id="UP000095767">
    <property type="component" value="Unassembled WGS sequence"/>
</dbReference>
<accession>A0A1E5WD81</accession>
<gene>
    <name evidence="1" type="ORF">BAE44_0003660</name>
</gene>
<keyword evidence="2" id="KW-1185">Reference proteome</keyword>
<name>A0A1E5WD81_9POAL</name>